<reference evidence="1" key="1">
    <citation type="submission" date="2022-09" db="EMBL/GenBank/DDBJ databases">
        <title>Complete Genomes of Fervidibacillus albus and Fervidibacillus halotolerans isolated from tidal flat sediments.</title>
        <authorList>
            <person name="Kwon K.K."/>
            <person name="Yang S.-H."/>
            <person name="Park M.J."/>
            <person name="Oh H.-M."/>
        </authorList>
    </citation>
    <scope>NUCLEOTIDE SEQUENCE</scope>
    <source>
        <strain evidence="1">MEBiC13594</strain>
    </source>
</reference>
<accession>A0A9E8RYE2</accession>
<gene>
    <name evidence="1" type="ORF">OE105_06390</name>
</gene>
<protein>
    <submittedName>
        <fullName evidence="1">YppG family protein</fullName>
    </submittedName>
</protein>
<sequence>MEISGYNPNQWGDAIFPYPMGYLPIAPSLPPNMYGPVHFPFYDKMNMDIQSMMENPLHPIYTDPPQFQPYVPVVGNSFNEHPIIQAFKTENGSLDFQKMINTANQILGTLQQTSSLIKGISQIFKG</sequence>
<dbReference type="RefSeq" id="WP_275421917.1">
    <property type="nucleotide sequence ID" value="NZ_CP106877.1"/>
</dbReference>
<dbReference type="Proteomes" id="UP001164726">
    <property type="component" value="Chromosome"/>
</dbReference>
<organism evidence="1 2">
    <name type="scientific">Fervidibacillus halotolerans</name>
    <dbReference type="NCBI Taxonomy" id="2980027"/>
    <lineage>
        <taxon>Bacteria</taxon>
        <taxon>Bacillati</taxon>
        <taxon>Bacillota</taxon>
        <taxon>Bacilli</taxon>
        <taxon>Bacillales</taxon>
        <taxon>Bacillaceae</taxon>
        <taxon>Fervidibacillus</taxon>
    </lineage>
</organism>
<proteinExistence type="predicted"/>
<keyword evidence="2" id="KW-1185">Reference proteome</keyword>
<name>A0A9E8RYE2_9BACI</name>
<dbReference type="KEGG" id="fhl:OE105_06390"/>
<dbReference type="InterPro" id="IPR025555">
    <property type="entry name" value="YppG"/>
</dbReference>
<dbReference type="AlphaFoldDB" id="A0A9E8RYE2"/>
<evidence type="ECO:0000313" key="2">
    <source>
        <dbReference type="Proteomes" id="UP001164726"/>
    </source>
</evidence>
<dbReference type="Pfam" id="PF14179">
    <property type="entry name" value="YppG"/>
    <property type="match status" value="1"/>
</dbReference>
<dbReference type="EMBL" id="CP106877">
    <property type="protein sequence ID" value="WAA13725.1"/>
    <property type="molecule type" value="Genomic_DNA"/>
</dbReference>
<evidence type="ECO:0000313" key="1">
    <source>
        <dbReference type="EMBL" id="WAA13725.1"/>
    </source>
</evidence>